<evidence type="ECO:0000313" key="1">
    <source>
        <dbReference type="EMBL" id="RRT55446.1"/>
    </source>
</evidence>
<dbReference type="InterPro" id="IPR051143">
    <property type="entry name" value="TrkH_K-transport"/>
</dbReference>
<comment type="caution">
    <text evidence="1">The sequence shown here is derived from an EMBL/GenBank/DDBJ whole genome shotgun (WGS) entry which is preliminary data.</text>
</comment>
<dbReference type="EMBL" id="AMZH03010085">
    <property type="protein sequence ID" value="RRT55446.1"/>
    <property type="molecule type" value="Genomic_DNA"/>
</dbReference>
<reference evidence="1 2" key="1">
    <citation type="journal article" date="2014" name="Agronomy (Basel)">
        <title>A Draft Genome Sequence for Ensete ventricosum, the Drought-Tolerant Tree Against Hunger.</title>
        <authorList>
            <person name="Harrison J."/>
            <person name="Moore K.A."/>
            <person name="Paszkiewicz K."/>
            <person name="Jones T."/>
            <person name="Grant M."/>
            <person name="Ambacheew D."/>
            <person name="Muzemil S."/>
            <person name="Studholme D.J."/>
        </authorList>
    </citation>
    <scope>NUCLEOTIDE SEQUENCE [LARGE SCALE GENOMIC DNA]</scope>
</reference>
<organism evidence="1 2">
    <name type="scientific">Ensete ventricosum</name>
    <name type="common">Abyssinian banana</name>
    <name type="synonym">Musa ensete</name>
    <dbReference type="NCBI Taxonomy" id="4639"/>
    <lineage>
        <taxon>Eukaryota</taxon>
        <taxon>Viridiplantae</taxon>
        <taxon>Streptophyta</taxon>
        <taxon>Embryophyta</taxon>
        <taxon>Tracheophyta</taxon>
        <taxon>Spermatophyta</taxon>
        <taxon>Magnoliopsida</taxon>
        <taxon>Liliopsida</taxon>
        <taxon>Zingiberales</taxon>
        <taxon>Musaceae</taxon>
        <taxon>Ensete</taxon>
    </lineage>
</organism>
<dbReference type="PANTHER" id="PTHR31064:SF30">
    <property type="entry name" value="HIGH-AFFINITY POTASSIUM TRANSPORT PROTEIN-RELATED"/>
    <property type="match status" value="1"/>
</dbReference>
<dbReference type="GO" id="GO:0008324">
    <property type="term" value="F:monoatomic cation transmembrane transporter activity"/>
    <property type="evidence" value="ECO:0007669"/>
    <property type="project" value="TreeGrafter"/>
</dbReference>
<accession>A0A426YUP9</accession>
<name>A0A426YUP9_ENSVE</name>
<evidence type="ECO:0000313" key="2">
    <source>
        <dbReference type="Proteomes" id="UP000287651"/>
    </source>
</evidence>
<dbReference type="AlphaFoldDB" id="A0A426YUP9"/>
<dbReference type="PANTHER" id="PTHR31064">
    <property type="entry name" value="POTASSIUM TRANSPORT PROTEIN DDB_G0292412-RELATED"/>
    <property type="match status" value="1"/>
</dbReference>
<sequence length="153" mass="16697">MSRDPLNFSVLNVVVEVVSCKRQVKADVPCKDVSAGFSAKWSNKGKLVLIAVMFCGSLPGGPRFVDSLVSWFDSHVLNQGLSRAMGVPRLGPSNNQVSEGGLPSMGRGRPDGMLSHVECYFRYHPTPEASMVDIAAIHIEGDVIQWSNWLEHS</sequence>
<dbReference type="GO" id="GO:0098662">
    <property type="term" value="P:inorganic cation transmembrane transport"/>
    <property type="evidence" value="ECO:0007669"/>
    <property type="project" value="UniProtKB-ARBA"/>
</dbReference>
<gene>
    <name evidence="1" type="ORF">B296_00041846</name>
</gene>
<proteinExistence type="predicted"/>
<dbReference type="GO" id="GO:0005886">
    <property type="term" value="C:plasma membrane"/>
    <property type="evidence" value="ECO:0007669"/>
    <property type="project" value="TreeGrafter"/>
</dbReference>
<dbReference type="Proteomes" id="UP000287651">
    <property type="component" value="Unassembled WGS sequence"/>
</dbReference>
<protein>
    <submittedName>
        <fullName evidence="1">Uncharacterized protein</fullName>
    </submittedName>
</protein>